<feature type="compositionally biased region" description="Pro residues" evidence="1">
    <location>
        <begin position="394"/>
        <end position="407"/>
    </location>
</feature>
<organism evidence="2 3">
    <name type="scientific">Choiromyces venosus 120613-1</name>
    <dbReference type="NCBI Taxonomy" id="1336337"/>
    <lineage>
        <taxon>Eukaryota</taxon>
        <taxon>Fungi</taxon>
        <taxon>Dikarya</taxon>
        <taxon>Ascomycota</taxon>
        <taxon>Pezizomycotina</taxon>
        <taxon>Pezizomycetes</taxon>
        <taxon>Pezizales</taxon>
        <taxon>Tuberaceae</taxon>
        <taxon>Choiromyces</taxon>
    </lineage>
</organism>
<evidence type="ECO:0000256" key="1">
    <source>
        <dbReference type="SAM" id="MobiDB-lite"/>
    </source>
</evidence>
<keyword evidence="3" id="KW-1185">Reference proteome</keyword>
<dbReference type="EMBL" id="ML120768">
    <property type="protein sequence ID" value="RPA88590.1"/>
    <property type="molecule type" value="Genomic_DNA"/>
</dbReference>
<evidence type="ECO:0000313" key="3">
    <source>
        <dbReference type="Proteomes" id="UP000276215"/>
    </source>
</evidence>
<reference evidence="2 3" key="1">
    <citation type="journal article" date="2018" name="Nat. Ecol. Evol.">
        <title>Pezizomycetes genomes reveal the molecular basis of ectomycorrhizal truffle lifestyle.</title>
        <authorList>
            <person name="Murat C."/>
            <person name="Payen T."/>
            <person name="Noel B."/>
            <person name="Kuo A."/>
            <person name="Morin E."/>
            <person name="Chen J."/>
            <person name="Kohler A."/>
            <person name="Krizsan K."/>
            <person name="Balestrini R."/>
            <person name="Da Silva C."/>
            <person name="Montanini B."/>
            <person name="Hainaut M."/>
            <person name="Levati E."/>
            <person name="Barry K.W."/>
            <person name="Belfiori B."/>
            <person name="Cichocki N."/>
            <person name="Clum A."/>
            <person name="Dockter R.B."/>
            <person name="Fauchery L."/>
            <person name="Guy J."/>
            <person name="Iotti M."/>
            <person name="Le Tacon F."/>
            <person name="Lindquist E.A."/>
            <person name="Lipzen A."/>
            <person name="Malagnac F."/>
            <person name="Mello A."/>
            <person name="Molinier V."/>
            <person name="Miyauchi S."/>
            <person name="Poulain J."/>
            <person name="Riccioni C."/>
            <person name="Rubini A."/>
            <person name="Sitrit Y."/>
            <person name="Splivallo R."/>
            <person name="Traeger S."/>
            <person name="Wang M."/>
            <person name="Zifcakova L."/>
            <person name="Wipf D."/>
            <person name="Zambonelli A."/>
            <person name="Paolocci F."/>
            <person name="Nowrousian M."/>
            <person name="Ottonello S."/>
            <person name="Baldrian P."/>
            <person name="Spatafora J.W."/>
            <person name="Henrissat B."/>
            <person name="Nagy L.G."/>
            <person name="Aury J.M."/>
            <person name="Wincker P."/>
            <person name="Grigoriev I.V."/>
            <person name="Bonfante P."/>
            <person name="Martin F.M."/>
        </authorList>
    </citation>
    <scope>NUCLEOTIDE SEQUENCE [LARGE SCALE GENOMIC DNA]</scope>
    <source>
        <strain evidence="2 3">120613-1</strain>
    </source>
</reference>
<feature type="compositionally biased region" description="Polar residues" evidence="1">
    <location>
        <begin position="418"/>
        <end position="428"/>
    </location>
</feature>
<sequence length="539" mass="57892">MTSHPLSLAGPSWAPSSPDSPSTVVLSIALQAAPARAINTTTGADDLQTSVEISGLIKAIQKHGPVRTVQAHLEGLTKAEKALRVVDMLNLPQQQGEALAMVVSHVWDTYVVPEKLWEYYEGGEGQFKEDISYTEFIAPTIVSAKATQSRKDQHISHLESSWGAGWEKKIDVHTDDLSILSEHYLQNMARLVSNSMTLSDAKLVLNYVVETQISHPGKGVCTQGIVMVSDIQKVISAVTNVSRSHNIQPEQYATAQQLVAFIGTTYRVTPCMTELDTPAITQNPPPPATLSPACVQRFSVKIPTPTPSLDVRQVDKCATGASVPISKDVATRVSDQFPSPSEACAQSPMQVVSPGMQEDQSSRHANTESCSQPNVLLPSPSVSNLGTGLSPSVTPTPIPHWQTPPVPGYYDSQPAGPSRSTGQSTGFSSCPPAPPPLMGPMMESAALRLNSPALTSQGQLLSRKRSHVEFTSGHSAIQQPYFFKLPDGWVDTTPVQSTICREGFYTSTDVPQFVKGGCPAAILKELSIYQRSASQSDDA</sequence>
<accession>A0A3N4IWI0</accession>
<protein>
    <submittedName>
        <fullName evidence="2">Uncharacterized protein</fullName>
    </submittedName>
</protein>
<dbReference type="Proteomes" id="UP000276215">
    <property type="component" value="Unassembled WGS sequence"/>
</dbReference>
<gene>
    <name evidence="2" type="ORF">L873DRAFT_1910918</name>
</gene>
<feature type="compositionally biased region" description="Polar residues" evidence="1">
    <location>
        <begin position="367"/>
        <end position="393"/>
    </location>
</feature>
<feature type="region of interest" description="Disordered" evidence="1">
    <location>
        <begin position="335"/>
        <end position="441"/>
    </location>
</feature>
<dbReference type="AlphaFoldDB" id="A0A3N4IWI0"/>
<evidence type="ECO:0000313" key="2">
    <source>
        <dbReference type="EMBL" id="RPA88590.1"/>
    </source>
</evidence>
<name>A0A3N4IWI0_9PEZI</name>
<proteinExistence type="predicted"/>